<dbReference type="Proteomes" id="UP000179807">
    <property type="component" value="Unassembled WGS sequence"/>
</dbReference>
<dbReference type="EMBL" id="MLAK01001393">
    <property type="protein sequence ID" value="OHS93549.1"/>
    <property type="molecule type" value="Genomic_DNA"/>
</dbReference>
<dbReference type="RefSeq" id="XP_068346686.1">
    <property type="nucleotide sequence ID" value="XM_068496229.1"/>
</dbReference>
<dbReference type="SUPFAM" id="SSF48371">
    <property type="entry name" value="ARM repeat"/>
    <property type="match status" value="1"/>
</dbReference>
<sequence length="651" mass="76343">MKKAALIQIKYLDDQVIFNFFVNFNTNPAFYPSLHQIIEILGELLAKKNPEILLNFIKETKSSEFLFQKACLMSFTSLVNLDLNNHQKNIVDELFRSCLNDIVPLIMNIVNQKSDLETNQIFFLHYFFKSFIQIISPSIEFFDFIHFVTCNILSRHITYPGTSIINDLLEYYNLFYDIPNNDFQNHIFIKFNELIANFDIFRQTVKTEEWPVEFIYNIKTYLELPQFFYANIHLVQKVLLEYVFPNIQVSSIDGITDEVEFIDTIYPWFSTYSLRAASLRAMYTMCNNEILSNTIFELAHMKLSNNPSVFDVFSIINFLSVCICTNTECQRKELMKFYDTIISTLFQTNEPLLIISVMHFLSKLPSFFIEYKSDFIPFIKNGLFAPVPNSYIGTIIRYFAINAFAQFCGNFLPVFQLTDEQIYIIFGLAIQMNEIFKTDESSSALGILVDIVPTLNQGVLELTVATCQLFFDSFEENQIVSAEYLNLLLSLFQKCENQFKMDVINHIFSLFNELLHSNKANFFVCVYSEEIIYCLKRIVKKVIQSNHFWQVFPMLSELLLIIVTHLEDDEEMVNIDKIVMQFVNVMKQDHIPLMFNYFRNLLPILQNKEWIFSNIYSIKVMKNKFGEGKNSEFGEFDVLCDGKEEEKETEE</sequence>
<keyword evidence="2" id="KW-1185">Reference proteome</keyword>
<dbReference type="InterPro" id="IPR016024">
    <property type="entry name" value="ARM-type_fold"/>
</dbReference>
<accession>A0A1J4J7Z4</accession>
<evidence type="ECO:0000313" key="2">
    <source>
        <dbReference type="Proteomes" id="UP000179807"/>
    </source>
</evidence>
<gene>
    <name evidence="1" type="ORF">TRFO_11773</name>
</gene>
<name>A0A1J4J7Z4_9EUKA</name>
<proteinExistence type="predicted"/>
<dbReference type="AlphaFoldDB" id="A0A1J4J7Z4"/>
<reference evidence="1" key="1">
    <citation type="submission" date="2016-10" db="EMBL/GenBank/DDBJ databases">
        <authorList>
            <person name="Benchimol M."/>
            <person name="Almeida L.G."/>
            <person name="Vasconcelos A.T."/>
            <person name="Perreira-Neves A."/>
            <person name="Rosa I.A."/>
            <person name="Tasca T."/>
            <person name="Bogo M.R."/>
            <person name="de Souza W."/>
        </authorList>
    </citation>
    <scope>NUCLEOTIDE SEQUENCE [LARGE SCALE GENOMIC DNA]</scope>
    <source>
        <strain evidence="1">K</strain>
    </source>
</reference>
<evidence type="ECO:0000313" key="1">
    <source>
        <dbReference type="EMBL" id="OHS93549.1"/>
    </source>
</evidence>
<dbReference type="VEuPathDB" id="TrichDB:TRFO_11773"/>
<dbReference type="GeneID" id="94830933"/>
<protein>
    <submittedName>
        <fullName evidence="1">Uncharacterized protein</fullName>
    </submittedName>
</protein>
<organism evidence="1 2">
    <name type="scientific">Tritrichomonas foetus</name>
    <dbReference type="NCBI Taxonomy" id="1144522"/>
    <lineage>
        <taxon>Eukaryota</taxon>
        <taxon>Metamonada</taxon>
        <taxon>Parabasalia</taxon>
        <taxon>Tritrichomonadida</taxon>
        <taxon>Tritrichomonadidae</taxon>
        <taxon>Tritrichomonas</taxon>
    </lineage>
</organism>
<comment type="caution">
    <text evidence="1">The sequence shown here is derived from an EMBL/GenBank/DDBJ whole genome shotgun (WGS) entry which is preliminary data.</text>
</comment>